<keyword evidence="3" id="KW-0805">Transcription regulation</keyword>
<dbReference type="KEGG" id="bdi:100845481"/>
<reference evidence="11 12" key="1">
    <citation type="journal article" date="2010" name="Nature">
        <title>Genome sequencing and analysis of the model grass Brachypodium distachyon.</title>
        <authorList>
            <consortium name="International Brachypodium Initiative"/>
        </authorList>
    </citation>
    <scope>NUCLEOTIDE SEQUENCE [LARGE SCALE GENOMIC DNA]</scope>
    <source>
        <strain evidence="11 12">Bd21</strain>
    </source>
</reference>
<evidence type="ECO:0000259" key="10">
    <source>
        <dbReference type="PROSITE" id="PS51294"/>
    </source>
</evidence>
<keyword evidence="4" id="KW-0238">DNA-binding</keyword>
<dbReference type="EnsemblPlants" id="KQK08236">
    <property type="protein sequence ID" value="KQK08236"/>
    <property type="gene ID" value="BRADI_2g40620v3"/>
</dbReference>
<evidence type="ECO:0000256" key="6">
    <source>
        <dbReference type="ARBA" id="ARBA00023242"/>
    </source>
</evidence>
<dbReference type="PROSITE" id="PS51294">
    <property type="entry name" value="HTH_MYB"/>
    <property type="match status" value="2"/>
</dbReference>
<dbReference type="OrthoDB" id="2143914at2759"/>
<dbReference type="PANTHER" id="PTHR47997:SF6">
    <property type="entry name" value="MYB TRANSCRIPTION FACTOR"/>
    <property type="match status" value="1"/>
</dbReference>
<dbReference type="Pfam" id="PF00249">
    <property type="entry name" value="Myb_DNA-binding"/>
    <property type="match status" value="2"/>
</dbReference>
<feature type="domain" description="HTH myb-type" evidence="10">
    <location>
        <begin position="129"/>
        <end position="183"/>
    </location>
</feature>
<dbReference type="GO" id="GO:0006355">
    <property type="term" value="P:regulation of DNA-templated transcription"/>
    <property type="evidence" value="ECO:0000318"/>
    <property type="project" value="GO_Central"/>
</dbReference>
<dbReference type="EMBL" id="CM000881">
    <property type="protein sequence ID" value="KQK08236.1"/>
    <property type="molecule type" value="Genomic_DNA"/>
</dbReference>
<dbReference type="RefSeq" id="XP_003566757.2">
    <property type="nucleotide sequence ID" value="XM_003566709.4"/>
</dbReference>
<accession>A0A0Q3J6J9</accession>
<evidence type="ECO:0000256" key="4">
    <source>
        <dbReference type="ARBA" id="ARBA00023125"/>
    </source>
</evidence>
<evidence type="ECO:0000313" key="11">
    <source>
        <dbReference type="EMBL" id="KQK08236.1"/>
    </source>
</evidence>
<dbReference type="AlphaFoldDB" id="A0A0Q3J6J9"/>
<dbReference type="ExpressionAtlas" id="A0A0Q3J6J9">
    <property type="expression patterns" value="baseline"/>
</dbReference>
<dbReference type="InterPro" id="IPR051953">
    <property type="entry name" value="Plant_SW-associated_TFs"/>
</dbReference>
<keyword evidence="6" id="KW-0539">Nucleus</keyword>
<dbReference type="SUPFAM" id="SSF46689">
    <property type="entry name" value="Homeodomain-like"/>
    <property type="match status" value="1"/>
</dbReference>
<feature type="domain" description="HTH myb-type" evidence="10">
    <location>
        <begin position="76"/>
        <end position="128"/>
    </location>
</feature>
<dbReference type="CDD" id="cd00167">
    <property type="entry name" value="SANT"/>
    <property type="match status" value="2"/>
</dbReference>
<keyword evidence="13" id="KW-1185">Reference proteome</keyword>
<evidence type="ECO:0000256" key="5">
    <source>
        <dbReference type="ARBA" id="ARBA00023163"/>
    </source>
</evidence>
<dbReference type="Gramene" id="KQK08236">
    <property type="protein sequence ID" value="KQK08236"/>
    <property type="gene ID" value="BRADI_2g40620v3"/>
</dbReference>
<dbReference type="PANTHER" id="PTHR47997">
    <property type="entry name" value="MYB DOMAIN PROTEIN 55"/>
    <property type="match status" value="1"/>
</dbReference>
<sequence length="379" mass="41975">MLCLLFEITVAFISRLSPSYIVAITSRYRARACLPACSPQPHQATAPHSLTHSRIHPRAAKCGRTMGREGAACSSKPKLRRGLWSPEEDEKLYNHIIRYGVGCWSSVPKLAGLERCGKSCRLRWINYLRPDLKRGSFSQDEEDLIVSLHKILGNRWSQIASQLPGRTDNEIKNFWNSCIKKKLRQLGIDPATHKPLNDVDDPATTTLADSCNKQQQLIPDQDDDGSPCFNGSDVDLLLAAAPHSPVCSFDPLSVTNVPATMHSSGFRSDGSLCEYGNSAYTTGGDSSSNSNSAWSNVVEPLPHMDIFIRDSEPYNHPFDPAKFISSWNHQQPHQQQHPADQDVGGGSASFPIRSLSRDVLPESCFQLARGALEDEFDFL</sequence>
<evidence type="ECO:0000313" key="12">
    <source>
        <dbReference type="EnsemblPlants" id="KQK08236"/>
    </source>
</evidence>
<dbReference type="PROSITE" id="PS50090">
    <property type="entry name" value="MYB_LIKE"/>
    <property type="match status" value="2"/>
</dbReference>
<keyword evidence="5" id="KW-0804">Transcription</keyword>
<dbReference type="FunFam" id="1.10.10.60:FF:000158">
    <property type="entry name" value="MYB transcription factor"/>
    <property type="match status" value="1"/>
</dbReference>
<dbReference type="InterPro" id="IPR001005">
    <property type="entry name" value="SANT/Myb"/>
</dbReference>
<feature type="region of interest" description="Disordered" evidence="7">
    <location>
        <begin position="328"/>
        <end position="350"/>
    </location>
</feature>
<evidence type="ECO:0000256" key="1">
    <source>
        <dbReference type="ARBA" id="ARBA00004123"/>
    </source>
</evidence>
<evidence type="ECO:0000313" key="13">
    <source>
        <dbReference type="Proteomes" id="UP000008810"/>
    </source>
</evidence>
<dbReference type="SMART" id="SM00717">
    <property type="entry name" value="SANT"/>
    <property type="match status" value="2"/>
</dbReference>
<feature type="chain" id="PRO_5043129330" evidence="8">
    <location>
        <begin position="19"/>
        <end position="379"/>
    </location>
</feature>
<dbReference type="InterPro" id="IPR017930">
    <property type="entry name" value="Myb_dom"/>
</dbReference>
<dbReference type="FunFam" id="1.10.10.60:FF:000268">
    <property type="entry name" value="Transcription factor MYB86"/>
    <property type="match status" value="1"/>
</dbReference>
<organism evidence="11">
    <name type="scientific">Brachypodium distachyon</name>
    <name type="common">Purple false brome</name>
    <name type="synonym">Trachynia distachya</name>
    <dbReference type="NCBI Taxonomy" id="15368"/>
    <lineage>
        <taxon>Eukaryota</taxon>
        <taxon>Viridiplantae</taxon>
        <taxon>Streptophyta</taxon>
        <taxon>Embryophyta</taxon>
        <taxon>Tracheophyta</taxon>
        <taxon>Spermatophyta</taxon>
        <taxon>Magnoliopsida</taxon>
        <taxon>Liliopsida</taxon>
        <taxon>Poales</taxon>
        <taxon>Poaceae</taxon>
        <taxon>BOP clade</taxon>
        <taxon>Pooideae</taxon>
        <taxon>Stipodae</taxon>
        <taxon>Brachypodieae</taxon>
        <taxon>Brachypodium</taxon>
    </lineage>
</organism>
<proteinExistence type="predicted"/>
<dbReference type="Proteomes" id="UP000008810">
    <property type="component" value="Chromosome 2"/>
</dbReference>
<dbReference type="Gene3D" id="1.10.10.60">
    <property type="entry name" value="Homeodomain-like"/>
    <property type="match status" value="2"/>
</dbReference>
<keyword evidence="8" id="KW-0732">Signal</keyword>
<gene>
    <name evidence="12" type="primary">LOC100845481</name>
    <name evidence="11" type="ORF">BRADI_2g40620v3</name>
</gene>
<dbReference type="GO" id="GO:0000976">
    <property type="term" value="F:transcription cis-regulatory region binding"/>
    <property type="evidence" value="ECO:0000318"/>
    <property type="project" value="GO_Central"/>
</dbReference>
<evidence type="ECO:0000256" key="3">
    <source>
        <dbReference type="ARBA" id="ARBA00023015"/>
    </source>
</evidence>
<dbReference type="GeneID" id="100845481"/>
<dbReference type="GO" id="GO:0005634">
    <property type="term" value="C:nucleus"/>
    <property type="evidence" value="ECO:0000318"/>
    <property type="project" value="GO_Central"/>
</dbReference>
<evidence type="ECO:0000259" key="9">
    <source>
        <dbReference type="PROSITE" id="PS50090"/>
    </source>
</evidence>
<name>A0A0Q3J6J9_BRADI</name>
<feature type="signal peptide" evidence="8">
    <location>
        <begin position="1"/>
        <end position="18"/>
    </location>
</feature>
<feature type="domain" description="Myb-like" evidence="9">
    <location>
        <begin position="76"/>
        <end position="128"/>
    </location>
</feature>
<feature type="compositionally biased region" description="Low complexity" evidence="7">
    <location>
        <begin position="329"/>
        <end position="338"/>
    </location>
</feature>
<dbReference type="InterPro" id="IPR009057">
    <property type="entry name" value="Homeodomain-like_sf"/>
</dbReference>
<evidence type="ECO:0000256" key="7">
    <source>
        <dbReference type="SAM" id="MobiDB-lite"/>
    </source>
</evidence>
<feature type="domain" description="Myb-like" evidence="9">
    <location>
        <begin position="129"/>
        <end position="179"/>
    </location>
</feature>
<comment type="subcellular location">
    <subcellularLocation>
        <location evidence="1">Nucleus</location>
    </subcellularLocation>
</comment>
<evidence type="ECO:0000256" key="8">
    <source>
        <dbReference type="SAM" id="SignalP"/>
    </source>
</evidence>
<keyword evidence="2" id="KW-0677">Repeat</keyword>
<reference evidence="11" key="2">
    <citation type="submission" date="2017-06" db="EMBL/GenBank/DDBJ databases">
        <title>WGS assembly of Brachypodium distachyon.</title>
        <authorList>
            <consortium name="The International Brachypodium Initiative"/>
            <person name="Lucas S."/>
            <person name="Harmon-Smith M."/>
            <person name="Lail K."/>
            <person name="Tice H."/>
            <person name="Grimwood J."/>
            <person name="Bruce D."/>
            <person name="Barry K."/>
            <person name="Shu S."/>
            <person name="Lindquist E."/>
            <person name="Wang M."/>
            <person name="Pitluck S."/>
            <person name="Vogel J.P."/>
            <person name="Garvin D.F."/>
            <person name="Mockler T.C."/>
            <person name="Schmutz J."/>
            <person name="Rokhsar D."/>
            <person name="Bevan M.W."/>
        </authorList>
    </citation>
    <scope>NUCLEOTIDE SEQUENCE</scope>
    <source>
        <strain evidence="11">Bd21</strain>
    </source>
</reference>
<protein>
    <submittedName>
        <fullName evidence="11 12">Uncharacterized protein</fullName>
    </submittedName>
</protein>
<evidence type="ECO:0000256" key="2">
    <source>
        <dbReference type="ARBA" id="ARBA00022737"/>
    </source>
</evidence>
<reference evidence="12" key="3">
    <citation type="submission" date="2018-08" db="UniProtKB">
        <authorList>
            <consortium name="EnsemblPlants"/>
        </authorList>
    </citation>
    <scope>IDENTIFICATION</scope>
    <source>
        <strain evidence="12">cv. Bd21</strain>
    </source>
</reference>